<proteinExistence type="inferred from homology"/>
<evidence type="ECO:0000313" key="5">
    <source>
        <dbReference type="Proteomes" id="UP000605201"/>
    </source>
</evidence>
<keyword evidence="2 4" id="KW-0489">Methyltransferase</keyword>
<protein>
    <submittedName>
        <fullName evidence="4">Trimethylamine methyltransferase family protein</fullName>
    </submittedName>
</protein>
<reference evidence="4 5" key="1">
    <citation type="submission" date="2020-08" db="EMBL/GenBank/DDBJ databases">
        <title>Bridging the membrane lipid divide: bacteria of the FCB group superphylum have the potential to synthesize archaeal ether lipids.</title>
        <authorList>
            <person name="Villanueva L."/>
            <person name="Von Meijenfeldt F.A.B."/>
            <person name="Westbye A.B."/>
            <person name="Yadav S."/>
            <person name="Hopmans E.C."/>
            <person name="Dutilh B.E."/>
            <person name="Sinninghe Damste J.S."/>
        </authorList>
    </citation>
    <scope>NUCLEOTIDE SEQUENCE [LARGE SCALE GENOMIC DNA]</scope>
    <source>
        <strain evidence="4">NIOZ-UU17</strain>
    </source>
</reference>
<name>A0A8J6P588_9BACT</name>
<comment type="caution">
    <text evidence="4">The sequence shown here is derived from an EMBL/GenBank/DDBJ whole genome shotgun (WGS) entry which is preliminary data.</text>
</comment>
<keyword evidence="3" id="KW-0808">Transferase</keyword>
<dbReference type="GO" id="GO:0032259">
    <property type="term" value="P:methylation"/>
    <property type="evidence" value="ECO:0007669"/>
    <property type="project" value="UniProtKB-KW"/>
</dbReference>
<dbReference type="Proteomes" id="UP000605201">
    <property type="component" value="Unassembled WGS sequence"/>
</dbReference>
<dbReference type="Gene3D" id="3.20.20.480">
    <property type="entry name" value="Trimethylamine methyltransferase-like"/>
    <property type="match status" value="1"/>
</dbReference>
<dbReference type="GO" id="GO:0008168">
    <property type="term" value="F:methyltransferase activity"/>
    <property type="evidence" value="ECO:0007669"/>
    <property type="project" value="UniProtKB-KW"/>
</dbReference>
<dbReference type="InterPro" id="IPR010426">
    <property type="entry name" value="MTTB_MeTrfase"/>
</dbReference>
<sequence>MELGPIPTFQPRLKVLNRRQALAIHTAALEILEKIGIKMEHAECLDMLAGAGGRVFDKDWIRLPAYLAEEALRTAPRQITLYDQQGNKAMPLVDENPFYGTGSDTTFTLDLETGERRRCILADTANFAKLVDGLENISFAMSMGNPDDVSKVDYIYVYAFAEMVKNTNKPIVFIADRGEDIAKIHEIACMVAGGEDQLRQKPFLLNYSEAISPLRFPEHVMDRLLFCARKGIPICFPSGSNAGGGAPVTLAGAMAMGIAENLAGLIVHQLAAKGAPFLFGPNVSALDMKSAVVSYGCPEWSLTQAALADMRDEIYGLPIWSFAGASDAKVVDAQAGAEAMFSIITAMLSRCNLIHDNGYIEYGSTSSLEMVTIANELVAMARFFTCGIPVNETTLALDALERVKNAGPQAFFLMDDHTFENFEQALFIPKLLDRSRYDTWEAEGSKDLYTRSNEEVKRILAEHQVTPKDDGVLKEIDDLLNAL</sequence>
<organism evidence="4 5">
    <name type="scientific">Candidatus Desulfatibia vada</name>
    <dbReference type="NCBI Taxonomy" id="2841696"/>
    <lineage>
        <taxon>Bacteria</taxon>
        <taxon>Pseudomonadati</taxon>
        <taxon>Thermodesulfobacteriota</taxon>
        <taxon>Desulfobacteria</taxon>
        <taxon>Desulfobacterales</taxon>
        <taxon>Desulfobacterales incertae sedis</taxon>
        <taxon>Candidatus Desulfatibia</taxon>
    </lineage>
</organism>
<dbReference type="InterPro" id="IPR038601">
    <property type="entry name" value="MttB-like_sf"/>
</dbReference>
<dbReference type="EMBL" id="JACNIG010000290">
    <property type="protein sequence ID" value="MBC8433316.1"/>
    <property type="molecule type" value="Genomic_DNA"/>
</dbReference>
<dbReference type="AlphaFoldDB" id="A0A8J6P588"/>
<evidence type="ECO:0000313" key="4">
    <source>
        <dbReference type="EMBL" id="MBC8433316.1"/>
    </source>
</evidence>
<accession>A0A8J6P588</accession>
<gene>
    <name evidence="4" type="ORF">H8D96_15505</name>
</gene>
<evidence type="ECO:0000256" key="1">
    <source>
        <dbReference type="ARBA" id="ARBA00007137"/>
    </source>
</evidence>
<evidence type="ECO:0000256" key="3">
    <source>
        <dbReference type="ARBA" id="ARBA00022679"/>
    </source>
</evidence>
<dbReference type="GO" id="GO:0015948">
    <property type="term" value="P:methanogenesis"/>
    <property type="evidence" value="ECO:0007669"/>
    <property type="project" value="InterPro"/>
</dbReference>
<dbReference type="Pfam" id="PF06253">
    <property type="entry name" value="MTTB"/>
    <property type="match status" value="1"/>
</dbReference>
<comment type="similarity">
    <text evidence="1">Belongs to the trimethylamine methyltransferase family.</text>
</comment>
<evidence type="ECO:0000256" key="2">
    <source>
        <dbReference type="ARBA" id="ARBA00022603"/>
    </source>
</evidence>